<feature type="compositionally biased region" description="Basic and acidic residues" evidence="5">
    <location>
        <begin position="98"/>
        <end position="109"/>
    </location>
</feature>
<feature type="transmembrane region" description="Helical" evidence="6">
    <location>
        <begin position="488"/>
        <end position="512"/>
    </location>
</feature>
<feature type="compositionally biased region" description="Low complexity" evidence="5">
    <location>
        <begin position="71"/>
        <end position="87"/>
    </location>
</feature>
<accession>A0A0A1TMF3</accession>
<keyword evidence="2 6" id="KW-0812">Transmembrane</keyword>
<evidence type="ECO:0000256" key="3">
    <source>
        <dbReference type="ARBA" id="ARBA00022989"/>
    </source>
</evidence>
<evidence type="ECO:0000259" key="7">
    <source>
        <dbReference type="PROSITE" id="PS50850"/>
    </source>
</evidence>
<keyword evidence="9" id="KW-1185">Reference proteome</keyword>
<evidence type="ECO:0000313" key="9">
    <source>
        <dbReference type="Proteomes" id="UP000039046"/>
    </source>
</evidence>
<feature type="transmembrane region" description="Helical" evidence="6">
    <location>
        <begin position="135"/>
        <end position="162"/>
    </location>
</feature>
<evidence type="ECO:0000256" key="6">
    <source>
        <dbReference type="SAM" id="Phobius"/>
    </source>
</evidence>
<keyword evidence="3 6" id="KW-1133">Transmembrane helix</keyword>
<dbReference type="InterPro" id="IPR011701">
    <property type="entry name" value="MFS"/>
</dbReference>
<comment type="subcellular location">
    <subcellularLocation>
        <location evidence="1">Membrane</location>
        <topology evidence="1">Multi-pass membrane protein</topology>
    </subcellularLocation>
</comment>
<evidence type="ECO:0000256" key="5">
    <source>
        <dbReference type="SAM" id="MobiDB-lite"/>
    </source>
</evidence>
<dbReference type="PROSITE" id="PS50850">
    <property type="entry name" value="MFS"/>
    <property type="match status" value="1"/>
</dbReference>
<protein>
    <recommendedName>
        <fullName evidence="7">Major facilitator superfamily (MFS) profile domain-containing protein</fullName>
    </recommendedName>
</protein>
<feature type="transmembrane region" description="Helical" evidence="6">
    <location>
        <begin position="292"/>
        <end position="312"/>
    </location>
</feature>
<dbReference type="InterPro" id="IPR020846">
    <property type="entry name" value="MFS_dom"/>
</dbReference>
<evidence type="ECO:0000256" key="4">
    <source>
        <dbReference type="ARBA" id="ARBA00023136"/>
    </source>
</evidence>
<proteinExistence type="predicted"/>
<dbReference type="Gene3D" id="1.20.1250.20">
    <property type="entry name" value="MFS general substrate transporter like domains"/>
    <property type="match status" value="1"/>
</dbReference>
<keyword evidence="4 6" id="KW-0472">Membrane</keyword>
<feature type="transmembrane region" description="Helical" evidence="6">
    <location>
        <begin position="333"/>
        <end position="356"/>
    </location>
</feature>
<dbReference type="OrthoDB" id="10021397at2759"/>
<dbReference type="Proteomes" id="UP000039046">
    <property type="component" value="Unassembled WGS sequence"/>
</dbReference>
<dbReference type="EMBL" id="CDHN01000003">
    <property type="protein sequence ID" value="CEJ91482.1"/>
    <property type="molecule type" value="Genomic_DNA"/>
</dbReference>
<feature type="transmembrane region" description="Helical" evidence="6">
    <location>
        <begin position="605"/>
        <end position="624"/>
    </location>
</feature>
<feature type="transmembrane region" description="Helical" evidence="6">
    <location>
        <begin position="462"/>
        <end position="482"/>
    </location>
</feature>
<name>A0A0A1TMF3_9HYPO</name>
<feature type="transmembrane region" description="Helical" evidence="6">
    <location>
        <begin position="204"/>
        <end position="223"/>
    </location>
</feature>
<feature type="domain" description="Major facilitator superfamily (MFS) profile" evidence="7">
    <location>
        <begin position="138"/>
        <end position="629"/>
    </location>
</feature>
<dbReference type="GO" id="GO:0022857">
    <property type="term" value="F:transmembrane transporter activity"/>
    <property type="evidence" value="ECO:0007669"/>
    <property type="project" value="InterPro"/>
</dbReference>
<evidence type="ECO:0000313" key="8">
    <source>
        <dbReference type="EMBL" id="CEJ91482.1"/>
    </source>
</evidence>
<gene>
    <name evidence="8" type="ORF">VHEMI07192</name>
</gene>
<evidence type="ECO:0000256" key="1">
    <source>
        <dbReference type="ARBA" id="ARBA00004141"/>
    </source>
</evidence>
<dbReference type="AlphaFoldDB" id="A0A0A1TMF3"/>
<feature type="transmembrane region" description="Helical" evidence="6">
    <location>
        <begin position="362"/>
        <end position="378"/>
    </location>
</feature>
<feature type="transmembrane region" description="Helical" evidence="6">
    <location>
        <begin position="174"/>
        <end position="192"/>
    </location>
</feature>
<dbReference type="PANTHER" id="PTHR23501">
    <property type="entry name" value="MAJOR FACILITATOR SUPERFAMILY"/>
    <property type="match status" value="1"/>
</dbReference>
<evidence type="ECO:0000256" key="2">
    <source>
        <dbReference type="ARBA" id="ARBA00022692"/>
    </source>
</evidence>
<dbReference type="GO" id="GO:0005886">
    <property type="term" value="C:plasma membrane"/>
    <property type="evidence" value="ECO:0007669"/>
    <property type="project" value="TreeGrafter"/>
</dbReference>
<feature type="transmembrane region" description="Helical" evidence="6">
    <location>
        <begin position="434"/>
        <end position="455"/>
    </location>
</feature>
<dbReference type="InterPro" id="IPR036259">
    <property type="entry name" value="MFS_trans_sf"/>
</dbReference>
<reference evidence="8 9" key="1">
    <citation type="journal article" date="2015" name="Genome Announc.">
        <title>Draft Genome Sequence and Gene Annotation of the Entomopathogenic Fungus Verticillium hemipterigenum.</title>
        <authorList>
            <person name="Horn F."/>
            <person name="Habel A."/>
            <person name="Scharf D.H."/>
            <person name="Dworschak J."/>
            <person name="Brakhage A.A."/>
            <person name="Guthke R."/>
            <person name="Hertweck C."/>
            <person name="Linde J."/>
        </authorList>
    </citation>
    <scope>NUCLEOTIDE SEQUENCE [LARGE SCALE GENOMIC DNA]</scope>
</reference>
<dbReference type="SUPFAM" id="SSF103473">
    <property type="entry name" value="MFS general substrate transporter"/>
    <property type="match status" value="1"/>
</dbReference>
<feature type="transmembrane region" description="Helical" evidence="6">
    <location>
        <begin position="398"/>
        <end position="422"/>
    </location>
</feature>
<dbReference type="Gene3D" id="1.20.1720.10">
    <property type="entry name" value="Multidrug resistance protein D"/>
    <property type="match status" value="1"/>
</dbReference>
<feature type="transmembrane region" description="Helical" evidence="6">
    <location>
        <begin position="261"/>
        <end position="280"/>
    </location>
</feature>
<feature type="region of interest" description="Disordered" evidence="5">
    <location>
        <begin position="70"/>
        <end position="129"/>
    </location>
</feature>
<dbReference type="PANTHER" id="PTHR23501:SF156">
    <property type="entry name" value="TRANSPORTER, PUTATIVE-RELATED"/>
    <property type="match status" value="1"/>
</dbReference>
<feature type="transmembrane region" description="Helical" evidence="6">
    <location>
        <begin position="524"/>
        <end position="548"/>
    </location>
</feature>
<sequence>MAGLVWYSIRATHSSAQYSRSPSAPVGPCLDTGLFACLLACLHYSHRLLYLVQLRLSSWPDCQPVSKRIMSESQPPATASEAAAAPPNEAPPRTSSQHAHDEAQQESKEQQVTAGVPDEQDQDDDDSPRKKPMSFYFAFLSLVIMVLIVSIDSTALAVAIPVLTNQLGGTSLEAFWASLSFMLSVVITQPLYTSASDVIGRKPLLYAAFVFFFIGSIVFAVAQTMPVVILGRVIQGLGGGGLDVLNEVIMCDITTLKERPFWLGLLAVPMAAGVILGPVLGALFTEYVTWRWIGWINLPLVAVSAACAFFFMHLKPMDGSFSARLAKLDWLGMALFVTGCTLFALPLSWAGSLYAWGSWRTIVPLIIGLVILVIFAIYEKRPAEAVIPYRFMTKLTTLATLMGGFIHGLVLYPSTLYLPLFFQSVFLQTPLQSAVSILPLCCVLIAFSIITGFTIDSLRRYLWLLWASWVAMAVGTGLYALWDENATLAMTASFQVIAAIGLGVQFVVPAVAVQASVVPDDQGLAVGILVSFRLFGALVGLAAGSTIFSSAFAKSIVHAEPLPDVLHILRDSSEAVGFITHLRSVNVPPEVMAAVQRAYRDSFKALWYLMTSFSAFGLASSFLVKELSLETEEVGRQNLEQKKPAAAEEA</sequence>
<organism evidence="8 9">
    <name type="scientific">[Torrubiella] hemipterigena</name>
    <dbReference type="NCBI Taxonomy" id="1531966"/>
    <lineage>
        <taxon>Eukaryota</taxon>
        <taxon>Fungi</taxon>
        <taxon>Dikarya</taxon>
        <taxon>Ascomycota</taxon>
        <taxon>Pezizomycotina</taxon>
        <taxon>Sordariomycetes</taxon>
        <taxon>Hypocreomycetidae</taxon>
        <taxon>Hypocreales</taxon>
        <taxon>Clavicipitaceae</taxon>
        <taxon>Clavicipitaceae incertae sedis</taxon>
        <taxon>'Torrubiella' clade</taxon>
    </lineage>
</organism>
<dbReference type="HOGENOM" id="CLU_000960_22_0_1"/>
<dbReference type="Pfam" id="PF07690">
    <property type="entry name" value="MFS_1"/>
    <property type="match status" value="1"/>
</dbReference>